<dbReference type="RefSeq" id="WP_186842401.1">
    <property type="nucleotide sequence ID" value="NZ_WJBC01000011.1"/>
</dbReference>
<dbReference type="Pfam" id="PF19848">
    <property type="entry name" value="DUF6323"/>
    <property type="match status" value="1"/>
</dbReference>
<feature type="region of interest" description="Disordered" evidence="1">
    <location>
        <begin position="151"/>
        <end position="170"/>
    </location>
</feature>
<dbReference type="Proteomes" id="UP000603234">
    <property type="component" value="Unassembled WGS sequence"/>
</dbReference>
<name>A0ABR6WV94_9FIRM</name>
<reference evidence="2 3" key="1">
    <citation type="journal article" date="2020" name="mSystems">
        <title>Defining Genomic and Predicted Metabolic Features of the Acetobacterium Genus.</title>
        <authorList>
            <person name="Ross D.E."/>
            <person name="Marshall C.W."/>
            <person name="Gulliver D."/>
            <person name="May H.D."/>
            <person name="Norman R.S."/>
        </authorList>
    </citation>
    <scope>NUCLEOTIDE SEQUENCE [LARGE SCALE GENOMIC DNA]</scope>
    <source>
        <strain evidence="2 3">DSM 8238</strain>
    </source>
</reference>
<evidence type="ECO:0000256" key="1">
    <source>
        <dbReference type="SAM" id="MobiDB-lite"/>
    </source>
</evidence>
<protein>
    <submittedName>
        <fullName evidence="2">Uncharacterized protein</fullName>
    </submittedName>
</protein>
<accession>A0ABR6WV94</accession>
<organism evidence="2 3">
    <name type="scientific">Acetobacterium fimetarium</name>
    <dbReference type="NCBI Taxonomy" id="52691"/>
    <lineage>
        <taxon>Bacteria</taxon>
        <taxon>Bacillati</taxon>
        <taxon>Bacillota</taxon>
        <taxon>Clostridia</taxon>
        <taxon>Eubacteriales</taxon>
        <taxon>Eubacteriaceae</taxon>
        <taxon>Acetobacterium</taxon>
    </lineage>
</organism>
<keyword evidence="3" id="KW-1185">Reference proteome</keyword>
<sequence>MSFNLTLFDNKQLEVQAVSDIMLCNQTTQQYALSLTEKQAMEIVETRTTALKHSGRIEFGGGIIGELIAVFCDSPYLSQSNYEKVLHELIEIFYYFKNETLDLMSDDDLLAYMKEYFDGVCSGDLDLLKSRELERIARNIRLGNDPDYNELAEERQKQIETEAKENESYR</sequence>
<feature type="compositionally biased region" description="Basic and acidic residues" evidence="1">
    <location>
        <begin position="152"/>
        <end position="170"/>
    </location>
</feature>
<proteinExistence type="predicted"/>
<comment type="caution">
    <text evidence="2">The sequence shown here is derived from an EMBL/GenBank/DDBJ whole genome shotgun (WGS) entry which is preliminary data.</text>
</comment>
<gene>
    <name evidence="2" type="ORF">GH808_08720</name>
</gene>
<dbReference type="EMBL" id="WJBC01000011">
    <property type="protein sequence ID" value="MBC3804515.1"/>
    <property type="molecule type" value="Genomic_DNA"/>
</dbReference>
<dbReference type="InterPro" id="IPR046286">
    <property type="entry name" value="DUF6323"/>
</dbReference>
<evidence type="ECO:0000313" key="2">
    <source>
        <dbReference type="EMBL" id="MBC3804515.1"/>
    </source>
</evidence>
<evidence type="ECO:0000313" key="3">
    <source>
        <dbReference type="Proteomes" id="UP000603234"/>
    </source>
</evidence>